<dbReference type="GO" id="GO:0004519">
    <property type="term" value="F:endonuclease activity"/>
    <property type="evidence" value="ECO:0007669"/>
    <property type="project" value="UniProtKB-KW"/>
</dbReference>
<protein>
    <submittedName>
        <fullName evidence="3">Endonuclease_I</fullName>
    </submittedName>
</protein>
<evidence type="ECO:0000256" key="1">
    <source>
        <dbReference type="ARBA" id="ARBA00022722"/>
    </source>
</evidence>
<reference evidence="3 5" key="1">
    <citation type="submission" date="2024-07" db="EMBL/GenBank/DDBJ databases">
        <authorList>
            <person name="Akdeniz Z."/>
        </authorList>
    </citation>
    <scope>NUCLEOTIDE SEQUENCE [LARGE SCALE GENOMIC DNA]</scope>
</reference>
<dbReference type="PANTHER" id="PTHR33607">
    <property type="entry name" value="ENDONUCLEASE-1"/>
    <property type="match status" value="1"/>
</dbReference>
<dbReference type="EMBL" id="CAXDID020000395">
    <property type="protein sequence ID" value="CAL6086669.1"/>
    <property type="molecule type" value="Genomic_DNA"/>
</dbReference>
<evidence type="ECO:0000313" key="5">
    <source>
        <dbReference type="Proteomes" id="UP001642409"/>
    </source>
</evidence>
<comment type="caution">
    <text evidence="3">The sequence shown here is derived from an EMBL/GenBank/DDBJ whole genome shotgun (WGS) entry which is preliminary data.</text>
</comment>
<dbReference type="InterPro" id="IPR044925">
    <property type="entry name" value="His-Me_finger_sf"/>
</dbReference>
<keyword evidence="2" id="KW-0378">Hydrolase</keyword>
<name>A0ABP1L4U7_9EUKA</name>
<dbReference type="Proteomes" id="UP001642409">
    <property type="component" value="Unassembled WGS sequence"/>
</dbReference>
<sequence length="508" mass="60202">MQPNQDCEHTVPQSFFNKQDLMVSDTHHLRTAWSKANNGRQNYPFKRLNGTSGTFFGPNFTQTTKQPPQIENWSVLDKGKFMPRQVQLGDTARAIAYFYTRYPTEAGSITKVINVDEIIEWDQPICNTNNTQELLKCRKTETHIMKKKDWSQERTAISPRSFCARSTSDFTILLIYSFKIQLSFYLSTIIIQVVKQMLIVHEFQNQITIIQLKYVYSVYIFSPPCFFQFMKYCRDFILHYLECRPPPLFTYRPPADFPKNIKGSISESTSGCLWLIFYFRFGFPFQLQTPFLKIFFKYQLILNFCYFNEYNNQNSMIYDRLLSFLVCISLKIRQNQQYLINQISNHFSYRPKIQFSYRPFYSQILKGFVTERFWGLQVNMGGGLHSRQCSINQSGKQLIAVYRVVMQENKLFSHFTNVRLDQFKNILQQAKNKTVQITKIQYSYILYAKGLCIFIFKTCQINDIISIQFQKCQNLYVNNYLRAFNMLLNIKTLRCHYKSEFKVKIDAI</sequence>
<gene>
    <name evidence="3" type="ORF">HINF_LOCUS57193</name>
    <name evidence="4" type="ORF">HINF_LOCUS63276</name>
</gene>
<evidence type="ECO:0000256" key="2">
    <source>
        <dbReference type="ARBA" id="ARBA00022801"/>
    </source>
</evidence>
<evidence type="ECO:0000313" key="3">
    <source>
        <dbReference type="EMBL" id="CAL6075413.1"/>
    </source>
</evidence>
<organism evidence="3 5">
    <name type="scientific">Hexamita inflata</name>
    <dbReference type="NCBI Taxonomy" id="28002"/>
    <lineage>
        <taxon>Eukaryota</taxon>
        <taxon>Metamonada</taxon>
        <taxon>Diplomonadida</taxon>
        <taxon>Hexamitidae</taxon>
        <taxon>Hexamitinae</taxon>
        <taxon>Hexamita</taxon>
    </lineage>
</organism>
<evidence type="ECO:0000313" key="4">
    <source>
        <dbReference type="EMBL" id="CAL6086669.1"/>
    </source>
</evidence>
<keyword evidence="3" id="KW-0255">Endonuclease</keyword>
<accession>A0ABP1L4U7</accession>
<keyword evidence="1" id="KW-0540">Nuclease</keyword>
<dbReference type="InterPro" id="IPR007346">
    <property type="entry name" value="Endonuclease-I"/>
</dbReference>
<proteinExistence type="predicted"/>
<keyword evidence="5" id="KW-1185">Reference proteome</keyword>
<dbReference type="Pfam" id="PF04231">
    <property type="entry name" value="Endonuclease_1"/>
    <property type="match status" value="1"/>
</dbReference>
<dbReference type="PANTHER" id="PTHR33607:SF2">
    <property type="entry name" value="ENDONUCLEASE-1"/>
    <property type="match status" value="1"/>
</dbReference>
<dbReference type="SUPFAM" id="SSF54060">
    <property type="entry name" value="His-Me finger endonucleases"/>
    <property type="match status" value="1"/>
</dbReference>
<dbReference type="EMBL" id="CAXDID020000314">
    <property type="protein sequence ID" value="CAL6075413.1"/>
    <property type="molecule type" value="Genomic_DNA"/>
</dbReference>